<dbReference type="OrthoDB" id="783096at2759"/>
<protein>
    <submittedName>
        <fullName evidence="2">Metallo-dependent phosphatase-like protein</fullName>
    </submittedName>
</protein>
<evidence type="ECO:0000313" key="3">
    <source>
        <dbReference type="Proteomes" id="UP000325579"/>
    </source>
</evidence>
<dbReference type="PANTHER" id="PTHR32440:SF11">
    <property type="entry name" value="METALLOPHOSPHOESTERASE DOMAIN-CONTAINING PROTEIN"/>
    <property type="match status" value="1"/>
</dbReference>
<dbReference type="InterPro" id="IPR004843">
    <property type="entry name" value="Calcineurin-like_PHP"/>
</dbReference>
<proteinExistence type="predicted"/>
<dbReference type="GO" id="GO:0016788">
    <property type="term" value="F:hydrolase activity, acting on ester bonds"/>
    <property type="evidence" value="ECO:0007669"/>
    <property type="project" value="TreeGrafter"/>
</dbReference>
<dbReference type="AlphaFoldDB" id="A0A5N7CUB2"/>
<evidence type="ECO:0000313" key="2">
    <source>
        <dbReference type="EMBL" id="KAE8397714.1"/>
    </source>
</evidence>
<evidence type="ECO:0000259" key="1">
    <source>
        <dbReference type="Pfam" id="PF00149"/>
    </source>
</evidence>
<dbReference type="Gene3D" id="3.60.21.10">
    <property type="match status" value="1"/>
</dbReference>
<dbReference type="RefSeq" id="XP_031935033.1">
    <property type="nucleotide sequence ID" value="XM_032089009.1"/>
</dbReference>
<dbReference type="Pfam" id="PF00149">
    <property type="entry name" value="Metallophos"/>
    <property type="match status" value="1"/>
</dbReference>
<organism evidence="2 3">
    <name type="scientific">Aspergillus pseudonomiae</name>
    <dbReference type="NCBI Taxonomy" id="1506151"/>
    <lineage>
        <taxon>Eukaryota</taxon>
        <taxon>Fungi</taxon>
        <taxon>Dikarya</taxon>
        <taxon>Ascomycota</taxon>
        <taxon>Pezizomycotina</taxon>
        <taxon>Eurotiomycetes</taxon>
        <taxon>Eurotiomycetidae</taxon>
        <taxon>Eurotiales</taxon>
        <taxon>Aspergillaceae</taxon>
        <taxon>Aspergillus</taxon>
        <taxon>Aspergillus subgen. Circumdati</taxon>
    </lineage>
</organism>
<dbReference type="Proteomes" id="UP000325579">
    <property type="component" value="Unassembled WGS sequence"/>
</dbReference>
<gene>
    <name evidence="2" type="ORF">BDV37DRAFT_291702</name>
</gene>
<dbReference type="GO" id="GO:0005737">
    <property type="term" value="C:cytoplasm"/>
    <property type="evidence" value="ECO:0007669"/>
    <property type="project" value="TreeGrafter"/>
</dbReference>
<feature type="domain" description="Calcineurin-like phosphoesterase" evidence="1">
    <location>
        <begin position="27"/>
        <end position="285"/>
    </location>
</feature>
<dbReference type="InterPro" id="IPR029052">
    <property type="entry name" value="Metallo-depent_PP-like"/>
</dbReference>
<dbReference type="CDD" id="cd07383">
    <property type="entry name" value="MPP_Dcr2"/>
    <property type="match status" value="1"/>
</dbReference>
<keyword evidence="3" id="KW-1185">Reference proteome</keyword>
<sequence>MSSIQKSSTKIGNNSQVLRFAEEGTFKISIFSDLHYGEAQDSGGSENDARTAGVMEKIISAERPQLVVLNGDLITGGATDSSNSSLYVDRLVTPLLQHDVHWASTYGNHDSDDNLCPQNVFDRDEQYKNSLTQRMVFNSSAGFTNYYLLVWPYDMAAETPAVILWFFDTRGGNTCSEMVNNPRMRPNWIHPSVTEWFGKTHSALTVKYNKTIPSLAFFHIPTYAMRAFQDVGVDDHTEQGINDDVPVKHQGYFGTERDYMGQDIAFMQILLSTQGLIATFSGHDHGNDWCFNWNRQLPGMNLTGNELNMCFGRRTGYGGYGNWPRGGRQVFLHEPITETSVQTWVRVEDGTASKQVTLNSTYGHYPYTEESQASKSAAIALILIVINLLSWLL</sequence>
<dbReference type="EMBL" id="ML736881">
    <property type="protein sequence ID" value="KAE8397714.1"/>
    <property type="molecule type" value="Genomic_DNA"/>
</dbReference>
<name>A0A5N7CUB2_9EURO</name>
<dbReference type="SUPFAM" id="SSF56300">
    <property type="entry name" value="Metallo-dependent phosphatases"/>
    <property type="match status" value="1"/>
</dbReference>
<accession>A0A5N7CUB2</accession>
<reference evidence="2 3" key="1">
    <citation type="submission" date="2019-04" db="EMBL/GenBank/DDBJ databases">
        <authorList>
            <consortium name="DOE Joint Genome Institute"/>
            <person name="Mondo S."/>
            <person name="Kjaerbolling I."/>
            <person name="Vesth T."/>
            <person name="Frisvad J.C."/>
            <person name="Nybo J.L."/>
            <person name="Theobald S."/>
            <person name="Kildgaard S."/>
            <person name="Isbrandt T."/>
            <person name="Kuo A."/>
            <person name="Sato A."/>
            <person name="Lyhne E.K."/>
            <person name="Kogle M.E."/>
            <person name="Wiebenga A."/>
            <person name="Kun R.S."/>
            <person name="Lubbers R.J."/>
            <person name="Makela M.R."/>
            <person name="Barry K."/>
            <person name="Chovatia M."/>
            <person name="Clum A."/>
            <person name="Daum C."/>
            <person name="Haridas S."/>
            <person name="He G."/>
            <person name="LaButti K."/>
            <person name="Lipzen A."/>
            <person name="Riley R."/>
            <person name="Salamov A."/>
            <person name="Simmons B.A."/>
            <person name="Magnuson J.K."/>
            <person name="Henrissat B."/>
            <person name="Mortensen U.H."/>
            <person name="Larsen T.O."/>
            <person name="Devries R.P."/>
            <person name="Grigoriev I.V."/>
            <person name="Machida M."/>
            <person name="Baker S.E."/>
            <person name="Andersen M.R."/>
            <person name="Cantor M.N."/>
            <person name="Hua S.X."/>
        </authorList>
    </citation>
    <scope>NUCLEOTIDE SEQUENCE [LARGE SCALE GENOMIC DNA]</scope>
    <source>
        <strain evidence="2 3">CBS 119388</strain>
    </source>
</reference>
<dbReference type="PANTHER" id="PTHR32440">
    <property type="entry name" value="PHOSPHATASE DCR2-RELATED-RELATED"/>
    <property type="match status" value="1"/>
</dbReference>
<dbReference type="GeneID" id="43673700"/>